<dbReference type="RefSeq" id="WP_123743059.1">
    <property type="nucleotide sequence ID" value="NZ_RJKM01000001.1"/>
</dbReference>
<dbReference type="PANTHER" id="PTHR43581">
    <property type="entry name" value="ATP/GTP PHOSPHATASE"/>
    <property type="match status" value="1"/>
</dbReference>
<protein>
    <submittedName>
        <fullName evidence="3">Putative ATP-dependent endonuclease of OLD family</fullName>
    </submittedName>
</protein>
<dbReference type="EMBL" id="RJKM01000001">
    <property type="protein sequence ID" value="ROP37231.1"/>
    <property type="molecule type" value="Genomic_DNA"/>
</dbReference>
<comment type="caution">
    <text evidence="3">The sequence shown here is derived from an EMBL/GenBank/DDBJ whole genome shotgun (WGS) entry which is preliminary data.</text>
</comment>
<proteinExistence type="predicted"/>
<dbReference type="Gene3D" id="3.40.50.300">
    <property type="entry name" value="P-loop containing nucleotide triphosphate hydrolases"/>
    <property type="match status" value="1"/>
</dbReference>
<dbReference type="InterPro" id="IPR034139">
    <property type="entry name" value="TOPRIM_OLD"/>
</dbReference>
<sequence>MIDNVSGHDHRFGGRLRRELGTTCVRIARVRIKNFRCLEDVEVRFDDVTSLIGPNGVGKSTVLRALDWFFNGSKAADLETEDLTHGAQGDLSVEVEFDHLTADDRAELGKYVTVDSDKCVIWKFRHADGSELMSGNARSFPAFEPVRSADTATQMKERYLEVREAHPELTLPVWKSSKVCEQVLKTWELENPHRLEDSHVAVTNLFGFAGQAVMSGRFDYVFVSADMRASEESRDGRGALIGRILERSVNRKAADEDIKALAASVEARQEEIFERNFTDQLRDLSQALSDAVGRYTAGRTVVVQAHKQEIKPPRTQFGVSILDSKIDTPVEKQGHGFQRTLLVSALQLLAERGSAGQGNGAICLAIEEPELFQHPVQARSFASVLRKLAEDDQQNFQIAYATHSPHFIDAGKFDQVRRITREAQAPEGRAPAVSINSTTIAEVEKRLVGYATSVASQLDAVAATTLSEALFSNGALIVEGTSDKAVLEGLAEKSDVTSLLHPGITIVAADGKSNIPLVHAILSELDIPCYVMFDGDKGAGDRKRRDGKPEADVVAHIRRNADDNRKLLAYLQVDVEDFPETAAHAHHAVLEDTLEPVLTKWSGWSATHSTVVASTGAKGKKNALAHLLTARHVDSPAPQVLQDVLRRVHKLVSR</sequence>
<evidence type="ECO:0000259" key="2">
    <source>
        <dbReference type="Pfam" id="PF20469"/>
    </source>
</evidence>
<reference evidence="3 4" key="1">
    <citation type="submission" date="2018-11" db="EMBL/GenBank/DDBJ databases">
        <title>Sequencing the genomes of 1000 actinobacteria strains.</title>
        <authorList>
            <person name="Klenk H.-P."/>
        </authorList>
    </citation>
    <scope>NUCLEOTIDE SEQUENCE [LARGE SCALE GENOMIC DNA]</scope>
    <source>
        <strain evidence="3 4">DSM 44231</strain>
    </source>
</reference>
<dbReference type="InterPro" id="IPR027417">
    <property type="entry name" value="P-loop_NTPase"/>
</dbReference>
<dbReference type="InterPro" id="IPR051396">
    <property type="entry name" value="Bact_Antivir_Def_Nuclease"/>
</dbReference>
<dbReference type="AlphaFoldDB" id="A0A3N1H405"/>
<keyword evidence="3" id="KW-0378">Hydrolase</keyword>
<feature type="domain" description="Endonuclease GajA/Old nuclease/RecF-like AAA" evidence="1">
    <location>
        <begin position="27"/>
        <end position="408"/>
    </location>
</feature>
<dbReference type="Pfam" id="PF13175">
    <property type="entry name" value="AAA_15"/>
    <property type="match status" value="1"/>
</dbReference>
<evidence type="ECO:0000313" key="4">
    <source>
        <dbReference type="Proteomes" id="UP000268727"/>
    </source>
</evidence>
<accession>A0A3N1H405</accession>
<feature type="domain" description="OLD protein-like TOPRIM" evidence="2">
    <location>
        <begin position="470"/>
        <end position="536"/>
    </location>
</feature>
<keyword evidence="3" id="KW-0540">Nuclease</keyword>
<keyword evidence="4" id="KW-1185">Reference proteome</keyword>
<organism evidence="3 4">
    <name type="scientific">Saccharothrix texasensis</name>
    <dbReference type="NCBI Taxonomy" id="103734"/>
    <lineage>
        <taxon>Bacteria</taxon>
        <taxon>Bacillati</taxon>
        <taxon>Actinomycetota</taxon>
        <taxon>Actinomycetes</taxon>
        <taxon>Pseudonocardiales</taxon>
        <taxon>Pseudonocardiaceae</taxon>
        <taxon>Saccharothrix</taxon>
    </lineage>
</organism>
<gene>
    <name evidence="3" type="ORF">EDD40_2531</name>
</gene>
<evidence type="ECO:0000313" key="3">
    <source>
        <dbReference type="EMBL" id="ROP37231.1"/>
    </source>
</evidence>
<dbReference type="CDD" id="cd01026">
    <property type="entry name" value="TOPRIM_OLD"/>
    <property type="match status" value="1"/>
</dbReference>
<dbReference type="Proteomes" id="UP000268727">
    <property type="component" value="Unassembled WGS sequence"/>
</dbReference>
<name>A0A3N1H405_9PSEU</name>
<dbReference type="GO" id="GO:0004519">
    <property type="term" value="F:endonuclease activity"/>
    <property type="evidence" value="ECO:0007669"/>
    <property type="project" value="UniProtKB-KW"/>
</dbReference>
<keyword evidence="3" id="KW-0255">Endonuclease</keyword>
<dbReference type="InterPro" id="IPR041685">
    <property type="entry name" value="AAA_GajA/Old/RecF-like"/>
</dbReference>
<evidence type="ECO:0000259" key="1">
    <source>
        <dbReference type="Pfam" id="PF13175"/>
    </source>
</evidence>
<dbReference type="SUPFAM" id="SSF52540">
    <property type="entry name" value="P-loop containing nucleoside triphosphate hydrolases"/>
    <property type="match status" value="1"/>
</dbReference>
<dbReference type="OrthoDB" id="3237462at2"/>
<dbReference type="PANTHER" id="PTHR43581:SF4">
    <property type="entry name" value="ATP_GTP PHOSPHATASE"/>
    <property type="match status" value="1"/>
</dbReference>
<dbReference type="Pfam" id="PF20469">
    <property type="entry name" value="OLD-like_TOPRIM"/>
    <property type="match status" value="1"/>
</dbReference>